<dbReference type="Proteomes" id="UP001151760">
    <property type="component" value="Unassembled WGS sequence"/>
</dbReference>
<reference evidence="2" key="2">
    <citation type="submission" date="2022-01" db="EMBL/GenBank/DDBJ databases">
        <authorList>
            <person name="Yamashiro T."/>
            <person name="Shiraishi A."/>
            <person name="Satake H."/>
            <person name="Nakayama K."/>
        </authorList>
    </citation>
    <scope>NUCLEOTIDE SEQUENCE</scope>
</reference>
<reference evidence="2" key="1">
    <citation type="journal article" date="2022" name="Int. J. Mol. Sci.">
        <title>Draft Genome of Tanacetum Coccineum: Genomic Comparison of Closely Related Tanacetum-Family Plants.</title>
        <authorList>
            <person name="Yamashiro T."/>
            <person name="Shiraishi A."/>
            <person name="Nakayama K."/>
            <person name="Satake H."/>
        </authorList>
    </citation>
    <scope>NUCLEOTIDE SEQUENCE</scope>
</reference>
<proteinExistence type="predicted"/>
<keyword evidence="3" id="KW-1185">Reference proteome</keyword>
<evidence type="ECO:0000313" key="2">
    <source>
        <dbReference type="EMBL" id="GJS82897.1"/>
    </source>
</evidence>
<organism evidence="2 3">
    <name type="scientific">Tanacetum coccineum</name>
    <dbReference type="NCBI Taxonomy" id="301880"/>
    <lineage>
        <taxon>Eukaryota</taxon>
        <taxon>Viridiplantae</taxon>
        <taxon>Streptophyta</taxon>
        <taxon>Embryophyta</taxon>
        <taxon>Tracheophyta</taxon>
        <taxon>Spermatophyta</taxon>
        <taxon>Magnoliopsida</taxon>
        <taxon>eudicotyledons</taxon>
        <taxon>Gunneridae</taxon>
        <taxon>Pentapetalae</taxon>
        <taxon>asterids</taxon>
        <taxon>campanulids</taxon>
        <taxon>Asterales</taxon>
        <taxon>Asteraceae</taxon>
        <taxon>Asteroideae</taxon>
        <taxon>Anthemideae</taxon>
        <taxon>Anthemidinae</taxon>
        <taxon>Tanacetum</taxon>
    </lineage>
</organism>
<feature type="compositionally biased region" description="Basic and acidic residues" evidence="1">
    <location>
        <begin position="56"/>
        <end position="88"/>
    </location>
</feature>
<dbReference type="EMBL" id="BQNB010010860">
    <property type="protein sequence ID" value="GJS82897.1"/>
    <property type="molecule type" value="Genomic_DNA"/>
</dbReference>
<sequence length="88" mass="9147">LLATLRGQETLVTRLGHMGGDVESLGAEGYVVTYSGGSTAGSDYRAIGSGPLETSSDYRDAGGRPQETEAVHRGTKAAEETSNSDDRV</sequence>
<feature type="non-terminal residue" evidence="2">
    <location>
        <position position="1"/>
    </location>
</feature>
<protein>
    <submittedName>
        <fullName evidence="2">Uncharacterized protein</fullName>
    </submittedName>
</protein>
<name>A0ABQ4Z170_9ASTR</name>
<gene>
    <name evidence="2" type="ORF">Tco_0749438</name>
</gene>
<feature type="region of interest" description="Disordered" evidence="1">
    <location>
        <begin position="51"/>
        <end position="88"/>
    </location>
</feature>
<accession>A0ABQ4Z170</accession>
<comment type="caution">
    <text evidence="2">The sequence shown here is derived from an EMBL/GenBank/DDBJ whole genome shotgun (WGS) entry which is preliminary data.</text>
</comment>
<evidence type="ECO:0000313" key="3">
    <source>
        <dbReference type="Proteomes" id="UP001151760"/>
    </source>
</evidence>
<evidence type="ECO:0000256" key="1">
    <source>
        <dbReference type="SAM" id="MobiDB-lite"/>
    </source>
</evidence>